<dbReference type="AlphaFoldDB" id="A0A9K3JPT1"/>
<dbReference type="Proteomes" id="UP000215914">
    <property type="component" value="Unassembled WGS sequence"/>
</dbReference>
<sequence length="50" mass="5562">MSSSRKSHLIHKISLTALDMARYSASAEDLETTDCFLVLQEIGAPPRRSK</sequence>
<organism evidence="1 2">
    <name type="scientific">Helianthus annuus</name>
    <name type="common">Common sunflower</name>
    <dbReference type="NCBI Taxonomy" id="4232"/>
    <lineage>
        <taxon>Eukaryota</taxon>
        <taxon>Viridiplantae</taxon>
        <taxon>Streptophyta</taxon>
        <taxon>Embryophyta</taxon>
        <taxon>Tracheophyta</taxon>
        <taxon>Spermatophyta</taxon>
        <taxon>Magnoliopsida</taxon>
        <taxon>eudicotyledons</taxon>
        <taxon>Gunneridae</taxon>
        <taxon>Pentapetalae</taxon>
        <taxon>asterids</taxon>
        <taxon>campanulids</taxon>
        <taxon>Asterales</taxon>
        <taxon>Asteraceae</taxon>
        <taxon>Asteroideae</taxon>
        <taxon>Heliantheae alliance</taxon>
        <taxon>Heliantheae</taxon>
        <taxon>Helianthus</taxon>
    </lineage>
</organism>
<accession>A0A9K3JPT1</accession>
<protein>
    <submittedName>
        <fullName evidence="1">Uncharacterized protein</fullName>
    </submittedName>
</protein>
<dbReference type="Gramene" id="mRNA:HanXRQr2_Chr02g0072841">
    <property type="protein sequence ID" value="CDS:HanXRQr2_Chr02g0072841.1"/>
    <property type="gene ID" value="HanXRQr2_Chr02g0072841"/>
</dbReference>
<keyword evidence="2" id="KW-1185">Reference proteome</keyword>
<comment type="caution">
    <text evidence="1">The sequence shown here is derived from an EMBL/GenBank/DDBJ whole genome shotgun (WGS) entry which is preliminary data.</text>
</comment>
<reference evidence="1" key="2">
    <citation type="submission" date="2020-06" db="EMBL/GenBank/DDBJ databases">
        <title>Helianthus annuus Genome sequencing and assembly Release 2.</title>
        <authorList>
            <person name="Gouzy J."/>
            <person name="Langlade N."/>
            <person name="Munos S."/>
        </authorList>
    </citation>
    <scope>NUCLEOTIDE SEQUENCE</scope>
    <source>
        <tissue evidence="1">Leaves</tissue>
    </source>
</reference>
<evidence type="ECO:0000313" key="1">
    <source>
        <dbReference type="EMBL" id="KAF5819016.1"/>
    </source>
</evidence>
<gene>
    <name evidence="1" type="ORF">HanXRQr2_Chr02g0072841</name>
</gene>
<reference evidence="1" key="1">
    <citation type="journal article" date="2017" name="Nature">
        <title>The sunflower genome provides insights into oil metabolism, flowering and Asterid evolution.</title>
        <authorList>
            <person name="Badouin H."/>
            <person name="Gouzy J."/>
            <person name="Grassa C.J."/>
            <person name="Murat F."/>
            <person name="Staton S.E."/>
            <person name="Cottret L."/>
            <person name="Lelandais-Briere C."/>
            <person name="Owens G.L."/>
            <person name="Carrere S."/>
            <person name="Mayjonade B."/>
            <person name="Legrand L."/>
            <person name="Gill N."/>
            <person name="Kane N.C."/>
            <person name="Bowers J.E."/>
            <person name="Hubner S."/>
            <person name="Bellec A."/>
            <person name="Berard A."/>
            <person name="Berges H."/>
            <person name="Blanchet N."/>
            <person name="Boniface M.C."/>
            <person name="Brunel D."/>
            <person name="Catrice O."/>
            <person name="Chaidir N."/>
            <person name="Claudel C."/>
            <person name="Donnadieu C."/>
            <person name="Faraut T."/>
            <person name="Fievet G."/>
            <person name="Helmstetter N."/>
            <person name="King M."/>
            <person name="Knapp S.J."/>
            <person name="Lai Z."/>
            <person name="Le Paslier M.C."/>
            <person name="Lippi Y."/>
            <person name="Lorenzon L."/>
            <person name="Mandel J.R."/>
            <person name="Marage G."/>
            <person name="Marchand G."/>
            <person name="Marquand E."/>
            <person name="Bret-Mestries E."/>
            <person name="Morien E."/>
            <person name="Nambeesan S."/>
            <person name="Nguyen T."/>
            <person name="Pegot-Espagnet P."/>
            <person name="Pouilly N."/>
            <person name="Raftis F."/>
            <person name="Sallet E."/>
            <person name="Schiex T."/>
            <person name="Thomas J."/>
            <person name="Vandecasteele C."/>
            <person name="Vares D."/>
            <person name="Vear F."/>
            <person name="Vautrin S."/>
            <person name="Crespi M."/>
            <person name="Mangin B."/>
            <person name="Burke J.M."/>
            <person name="Salse J."/>
            <person name="Munos S."/>
            <person name="Vincourt P."/>
            <person name="Rieseberg L.H."/>
            <person name="Langlade N.B."/>
        </authorList>
    </citation>
    <scope>NUCLEOTIDE SEQUENCE</scope>
    <source>
        <tissue evidence="1">Leaves</tissue>
    </source>
</reference>
<dbReference type="EMBL" id="MNCJ02000317">
    <property type="protein sequence ID" value="KAF5819016.1"/>
    <property type="molecule type" value="Genomic_DNA"/>
</dbReference>
<name>A0A9K3JPT1_HELAN</name>
<proteinExistence type="predicted"/>
<evidence type="ECO:0000313" key="2">
    <source>
        <dbReference type="Proteomes" id="UP000215914"/>
    </source>
</evidence>